<sequence length="89" mass="10274">MLISVNQSIHIIGHIFSSHDDAQSELVHINDHKCQLCHIDVKSLLPDSEQKNFTWFDAPKHTISYLFITPQQYKVANPFFSLRAPPFLI</sequence>
<evidence type="ECO:0000313" key="1">
    <source>
        <dbReference type="EMBL" id="QTV05694.1"/>
    </source>
</evidence>
<organism evidence="1 2">
    <name type="scientific">Faecalibacter bovis</name>
    <dbReference type="NCBI Taxonomy" id="2898187"/>
    <lineage>
        <taxon>Bacteria</taxon>
        <taxon>Pseudomonadati</taxon>
        <taxon>Bacteroidota</taxon>
        <taxon>Flavobacteriia</taxon>
        <taxon>Flavobacteriales</taxon>
        <taxon>Weeksellaceae</taxon>
        <taxon>Faecalibacter</taxon>
    </lineage>
</organism>
<reference evidence="2" key="2">
    <citation type="submission" date="2021-04" db="EMBL/GenBank/DDBJ databases">
        <title>Taxonomy of Flavobacteriaceae bacterium ZY171143.</title>
        <authorList>
            <person name="Li F."/>
        </authorList>
    </citation>
    <scope>NUCLEOTIDE SEQUENCE [LARGE SCALE GENOMIC DNA]</scope>
    <source>
        <strain evidence="2">ZY171143</strain>
    </source>
</reference>
<evidence type="ECO:0000313" key="2">
    <source>
        <dbReference type="Proteomes" id="UP000672011"/>
    </source>
</evidence>
<protein>
    <submittedName>
        <fullName evidence="1">Uncharacterized protein</fullName>
    </submittedName>
</protein>
<dbReference type="EMBL" id="CP072842">
    <property type="protein sequence ID" value="QTV05694.1"/>
    <property type="molecule type" value="Genomic_DNA"/>
</dbReference>
<proteinExistence type="predicted"/>
<gene>
    <name evidence="1" type="ORF">J9309_13155</name>
</gene>
<name>A0ABX7XCZ2_9FLAO</name>
<reference evidence="1 2" key="1">
    <citation type="journal article" date="2021" name="Int. J. Syst. Evol. Microbiol.">
        <title>Faecalibacter bovis sp. nov., isolated from cow faeces.</title>
        <authorList>
            <person name="Li F."/>
            <person name="Zhao W."/>
            <person name="Hong Q."/>
            <person name="Shao Q."/>
            <person name="Song J."/>
            <person name="Yang S."/>
        </authorList>
    </citation>
    <scope>NUCLEOTIDE SEQUENCE [LARGE SCALE GENOMIC DNA]</scope>
    <source>
        <strain evidence="1 2">ZY171143</strain>
    </source>
</reference>
<accession>A0ABX7XCZ2</accession>
<dbReference type="RefSeq" id="WP_230476339.1">
    <property type="nucleotide sequence ID" value="NZ_CP072842.1"/>
</dbReference>
<dbReference type="Proteomes" id="UP000672011">
    <property type="component" value="Chromosome"/>
</dbReference>
<keyword evidence="2" id="KW-1185">Reference proteome</keyword>